<dbReference type="InterPro" id="IPR033880">
    <property type="entry name" value="SPFH_YdjI"/>
</dbReference>
<sequence length="429" mass="46903">MAIVDVVKYNGKPDVLAWKYPNEELGTWTQLIVNESQEAILVKSGKVLDVFGSGRHTLDTANIPILNNIVNLPFGGRSPFTAEVWYINKGYNLDIKWGTPTPIQIQDPKYGIFIPVRSNGVFGIHVTDGKKFLVKLVTTMSAFDTTTVTKYFRSLYITKIKDAISTYLIHDQISMLEINAYIDELSEYLKEKIQPVMAEYGIELVSFYVNEISVPEDDTAVKQLKDALSKRAEMNIIGYNYQQERSFDTLEGAAKNTGSTAAPLLGAGMGLSMGLGMGQGVGTTFGNMAQEIQINTPNDATKECPKCHTRVPQAQRFCGNCGADTKQAEPSLTCSACGGIVTEDTKFCPECGRKLNHCPNCGNDMADDAPKCDSCGYAKPQQCPGCGATISAASKFCPECGHVLTKFCPKCNFQIDGDEKFCPECGEKL</sequence>
<dbReference type="PROSITE" id="PS50089">
    <property type="entry name" value="ZF_RING_2"/>
    <property type="match status" value="1"/>
</dbReference>
<keyword evidence="3" id="KW-1185">Reference proteome</keyword>
<dbReference type="Proteomes" id="UP001440599">
    <property type="component" value="Unassembled WGS sequence"/>
</dbReference>
<evidence type="ECO:0000259" key="1">
    <source>
        <dbReference type="PROSITE" id="PS50089"/>
    </source>
</evidence>
<dbReference type="PANTHER" id="PTHR37826">
    <property type="entry name" value="FLOTILLIN BAND_7_5 DOMAIN PROTEIN"/>
    <property type="match status" value="1"/>
</dbReference>
<accession>A0ABV1ER11</accession>
<dbReference type="InterPro" id="IPR001841">
    <property type="entry name" value="Znf_RING"/>
</dbReference>
<evidence type="ECO:0000313" key="3">
    <source>
        <dbReference type="Proteomes" id="UP001440599"/>
    </source>
</evidence>
<protein>
    <submittedName>
        <fullName evidence="2">SPFH domain-containing protein</fullName>
    </submittedName>
</protein>
<dbReference type="InterPro" id="IPR036013">
    <property type="entry name" value="Band_7/SPFH_dom_sf"/>
</dbReference>
<dbReference type="SUPFAM" id="SSF117892">
    <property type="entry name" value="Band 7/SPFH domain"/>
    <property type="match status" value="1"/>
</dbReference>
<feature type="domain" description="RING-type" evidence="1">
    <location>
        <begin position="383"/>
        <end position="425"/>
    </location>
</feature>
<dbReference type="InterPro" id="IPR025874">
    <property type="entry name" value="DZR"/>
</dbReference>
<proteinExistence type="predicted"/>
<dbReference type="RefSeq" id="WP_349140797.1">
    <property type="nucleotide sequence ID" value="NZ_JBBMFT010000007.1"/>
</dbReference>
<dbReference type="Pfam" id="PF13421">
    <property type="entry name" value="Band_7_1"/>
    <property type="match status" value="1"/>
</dbReference>
<dbReference type="EMBL" id="JBBMFT010000007">
    <property type="protein sequence ID" value="MEQ2457037.1"/>
    <property type="molecule type" value="Genomic_DNA"/>
</dbReference>
<reference evidence="2 3" key="1">
    <citation type="submission" date="2024-03" db="EMBL/GenBank/DDBJ databases">
        <title>Human intestinal bacterial collection.</title>
        <authorList>
            <person name="Pauvert C."/>
            <person name="Hitch T.C.A."/>
            <person name="Clavel T."/>
        </authorList>
    </citation>
    <scope>NUCLEOTIDE SEQUENCE [LARGE SCALE GENOMIC DNA]</scope>
    <source>
        <strain evidence="2 3">CLA-AP-H34</strain>
    </source>
</reference>
<name>A0ABV1ER11_9FIRM</name>
<dbReference type="Pfam" id="PF12773">
    <property type="entry name" value="DZR"/>
    <property type="match status" value="2"/>
</dbReference>
<gene>
    <name evidence="2" type="ORF">WMO45_10925</name>
</gene>
<organism evidence="2 3">
    <name type="scientific">Flavonifractor hominis</name>
    <dbReference type="NCBI Taxonomy" id="3133178"/>
    <lineage>
        <taxon>Bacteria</taxon>
        <taxon>Bacillati</taxon>
        <taxon>Bacillota</taxon>
        <taxon>Clostridia</taxon>
        <taxon>Eubacteriales</taxon>
        <taxon>Oscillospiraceae</taxon>
        <taxon>Flavonifractor</taxon>
    </lineage>
</organism>
<comment type="caution">
    <text evidence="2">The sequence shown here is derived from an EMBL/GenBank/DDBJ whole genome shotgun (WGS) entry which is preliminary data.</text>
</comment>
<dbReference type="PANTHER" id="PTHR37826:SF2">
    <property type="entry name" value="ZINC-RIBBON DOMAIN-CONTAINING PROTEIN"/>
    <property type="match status" value="1"/>
</dbReference>
<dbReference type="CDD" id="cd03408">
    <property type="entry name" value="SPFH_like_u1"/>
    <property type="match status" value="1"/>
</dbReference>
<evidence type="ECO:0000313" key="2">
    <source>
        <dbReference type="EMBL" id="MEQ2457037.1"/>
    </source>
</evidence>